<proteinExistence type="predicted"/>
<feature type="domain" description="Integrase catalytic" evidence="1">
    <location>
        <begin position="1"/>
        <end position="70"/>
    </location>
</feature>
<evidence type="ECO:0000313" key="2">
    <source>
        <dbReference type="EMBL" id="GAF92855.1"/>
    </source>
</evidence>
<dbReference type="PANTHER" id="PTHR47515:SF2">
    <property type="entry name" value="INTEGRASE CORE DOMAIN PROTEIN"/>
    <property type="match status" value="1"/>
</dbReference>
<dbReference type="InterPro" id="IPR012337">
    <property type="entry name" value="RNaseH-like_sf"/>
</dbReference>
<dbReference type="PANTHER" id="PTHR47515">
    <property type="entry name" value="LOW CALCIUM RESPONSE LOCUS PROTEIN T"/>
    <property type="match status" value="1"/>
</dbReference>
<dbReference type="Gene3D" id="3.30.420.10">
    <property type="entry name" value="Ribonuclease H-like superfamily/Ribonuclease H"/>
    <property type="match status" value="1"/>
</dbReference>
<dbReference type="GO" id="GO:0015074">
    <property type="term" value="P:DNA integration"/>
    <property type="evidence" value="ECO:0007669"/>
    <property type="project" value="InterPro"/>
</dbReference>
<dbReference type="InterPro" id="IPR036397">
    <property type="entry name" value="RNaseH_sf"/>
</dbReference>
<feature type="non-terminal residue" evidence="2">
    <location>
        <position position="70"/>
    </location>
</feature>
<dbReference type="SUPFAM" id="SSF53098">
    <property type="entry name" value="Ribonuclease H-like"/>
    <property type="match status" value="1"/>
</dbReference>
<dbReference type="EMBL" id="BARS01018293">
    <property type="protein sequence ID" value="GAF92855.1"/>
    <property type="molecule type" value="Genomic_DNA"/>
</dbReference>
<gene>
    <name evidence="2" type="ORF">S01H1_29784</name>
</gene>
<evidence type="ECO:0000259" key="1">
    <source>
        <dbReference type="PROSITE" id="PS50994"/>
    </source>
</evidence>
<name>X0UWN8_9ZZZZ</name>
<dbReference type="AlphaFoldDB" id="X0UWN8"/>
<dbReference type="InterPro" id="IPR001584">
    <property type="entry name" value="Integrase_cat-core"/>
</dbReference>
<comment type="caution">
    <text evidence="2">The sequence shown here is derived from an EMBL/GenBank/DDBJ whole genome shotgun (WGS) entry which is preliminary data.</text>
</comment>
<organism evidence="2">
    <name type="scientific">marine sediment metagenome</name>
    <dbReference type="NCBI Taxonomy" id="412755"/>
    <lineage>
        <taxon>unclassified sequences</taxon>
        <taxon>metagenomes</taxon>
        <taxon>ecological metagenomes</taxon>
    </lineage>
</organism>
<protein>
    <recommendedName>
        <fullName evidence="1">Integrase catalytic domain-containing protein</fullName>
    </recommendedName>
</protein>
<sequence length="70" mass="8282">MRSDNGPELVAVELTQWLMEQSIKTHHIDPGSPWQNAYGESFNAILRRECLNRELFHSMLEAQIKTDRWR</sequence>
<accession>X0UWN8</accession>
<dbReference type="Pfam" id="PF13683">
    <property type="entry name" value="rve_3"/>
    <property type="match status" value="1"/>
</dbReference>
<reference evidence="2" key="1">
    <citation type="journal article" date="2014" name="Front. Microbiol.">
        <title>High frequency of phylogenetically diverse reductive dehalogenase-homologous genes in deep subseafloor sedimentary metagenomes.</title>
        <authorList>
            <person name="Kawai M."/>
            <person name="Futagami T."/>
            <person name="Toyoda A."/>
            <person name="Takaki Y."/>
            <person name="Nishi S."/>
            <person name="Hori S."/>
            <person name="Arai W."/>
            <person name="Tsubouchi T."/>
            <person name="Morono Y."/>
            <person name="Uchiyama I."/>
            <person name="Ito T."/>
            <person name="Fujiyama A."/>
            <person name="Inagaki F."/>
            <person name="Takami H."/>
        </authorList>
    </citation>
    <scope>NUCLEOTIDE SEQUENCE</scope>
    <source>
        <strain evidence="2">Expedition CK06-06</strain>
    </source>
</reference>
<dbReference type="GO" id="GO:0003676">
    <property type="term" value="F:nucleic acid binding"/>
    <property type="evidence" value="ECO:0007669"/>
    <property type="project" value="InterPro"/>
</dbReference>
<dbReference type="PROSITE" id="PS50994">
    <property type="entry name" value="INTEGRASE"/>
    <property type="match status" value="1"/>
</dbReference>